<evidence type="ECO:0000256" key="3">
    <source>
        <dbReference type="ARBA" id="ARBA00004659"/>
    </source>
</evidence>
<keyword evidence="7 11" id="KW-0328">Glycosyltransferase</keyword>
<keyword evidence="9" id="KW-0660">Purine salvage</keyword>
<evidence type="ECO:0000256" key="7">
    <source>
        <dbReference type="ARBA" id="ARBA00022676"/>
    </source>
</evidence>
<dbReference type="GO" id="GO:0006168">
    <property type="term" value="P:adenine salvage"/>
    <property type="evidence" value="ECO:0007669"/>
    <property type="project" value="TreeGrafter"/>
</dbReference>
<proteinExistence type="inferred from homology"/>
<sequence length="182" mass="20421">MIYLENSRKDMFPGMVRFYDDYPIKGIRFVDITPLFMSKLSMEIVVNSVADFFHDKVTMVAGIEARGFILGTAIANQLGVGFVPLRKKGKLPGDVFTASFKKEYGEDVIEMKKDALAEGTHVLVVDDVLATGGTFKAAAQIMDWAKVKPYYYCFINLNLIPENYSLNGELYVDYLIDMKGQG</sequence>
<evidence type="ECO:0000256" key="4">
    <source>
        <dbReference type="ARBA" id="ARBA00008391"/>
    </source>
</evidence>
<organism evidence="11">
    <name type="scientific">hydrothermal vent metagenome</name>
    <dbReference type="NCBI Taxonomy" id="652676"/>
    <lineage>
        <taxon>unclassified sequences</taxon>
        <taxon>metagenomes</taxon>
        <taxon>ecological metagenomes</taxon>
    </lineage>
</organism>
<dbReference type="AlphaFoldDB" id="A0A3B0UHG6"/>
<dbReference type="InterPro" id="IPR050054">
    <property type="entry name" value="UPRTase/APRTase"/>
</dbReference>
<dbReference type="GO" id="GO:0044209">
    <property type="term" value="P:AMP salvage"/>
    <property type="evidence" value="ECO:0007669"/>
    <property type="project" value="TreeGrafter"/>
</dbReference>
<dbReference type="InterPro" id="IPR029057">
    <property type="entry name" value="PRTase-like"/>
</dbReference>
<dbReference type="GO" id="GO:0003999">
    <property type="term" value="F:adenine phosphoribosyltransferase activity"/>
    <property type="evidence" value="ECO:0007669"/>
    <property type="project" value="UniProtKB-EC"/>
</dbReference>
<evidence type="ECO:0000256" key="5">
    <source>
        <dbReference type="ARBA" id="ARBA00011893"/>
    </source>
</evidence>
<evidence type="ECO:0000256" key="2">
    <source>
        <dbReference type="ARBA" id="ARBA00004496"/>
    </source>
</evidence>
<gene>
    <name evidence="11" type="ORF">MNBD_BACTEROID07-1379</name>
</gene>
<dbReference type="Gene3D" id="3.40.50.2020">
    <property type="match status" value="1"/>
</dbReference>
<comment type="pathway">
    <text evidence="3">Purine metabolism; AMP biosynthesis via salvage pathway; AMP from adenine: step 1/1.</text>
</comment>
<dbReference type="CDD" id="cd06223">
    <property type="entry name" value="PRTases_typeI"/>
    <property type="match status" value="1"/>
</dbReference>
<dbReference type="GO" id="GO:0002055">
    <property type="term" value="F:adenine binding"/>
    <property type="evidence" value="ECO:0007669"/>
    <property type="project" value="TreeGrafter"/>
</dbReference>
<evidence type="ECO:0000313" key="11">
    <source>
        <dbReference type="EMBL" id="VAW30481.1"/>
    </source>
</evidence>
<evidence type="ECO:0000259" key="10">
    <source>
        <dbReference type="Pfam" id="PF00156"/>
    </source>
</evidence>
<dbReference type="InterPro" id="IPR000836">
    <property type="entry name" value="PRTase_dom"/>
</dbReference>
<reference evidence="11" key="1">
    <citation type="submission" date="2018-06" db="EMBL/GenBank/DDBJ databases">
        <authorList>
            <person name="Zhirakovskaya E."/>
        </authorList>
    </citation>
    <scope>NUCLEOTIDE SEQUENCE</scope>
</reference>
<evidence type="ECO:0000256" key="8">
    <source>
        <dbReference type="ARBA" id="ARBA00022679"/>
    </source>
</evidence>
<name>A0A3B0UHG6_9ZZZZ</name>
<dbReference type="NCBIfam" id="NF002636">
    <property type="entry name" value="PRK02304.1-5"/>
    <property type="match status" value="1"/>
</dbReference>
<dbReference type="PANTHER" id="PTHR32315:SF3">
    <property type="entry name" value="ADENINE PHOSPHORIBOSYLTRANSFERASE"/>
    <property type="match status" value="1"/>
</dbReference>
<dbReference type="SUPFAM" id="SSF53271">
    <property type="entry name" value="PRTase-like"/>
    <property type="match status" value="1"/>
</dbReference>
<dbReference type="GO" id="GO:0016208">
    <property type="term" value="F:AMP binding"/>
    <property type="evidence" value="ECO:0007669"/>
    <property type="project" value="TreeGrafter"/>
</dbReference>
<evidence type="ECO:0000256" key="1">
    <source>
        <dbReference type="ARBA" id="ARBA00000868"/>
    </source>
</evidence>
<dbReference type="Pfam" id="PF00156">
    <property type="entry name" value="Pribosyltran"/>
    <property type="match status" value="1"/>
</dbReference>
<keyword evidence="6" id="KW-0963">Cytoplasm</keyword>
<dbReference type="EMBL" id="UOET01000524">
    <property type="protein sequence ID" value="VAW30481.1"/>
    <property type="molecule type" value="Genomic_DNA"/>
</dbReference>
<dbReference type="GO" id="GO:0006166">
    <property type="term" value="P:purine ribonucleoside salvage"/>
    <property type="evidence" value="ECO:0007669"/>
    <property type="project" value="UniProtKB-KW"/>
</dbReference>
<comment type="similarity">
    <text evidence="4">Belongs to the purine/pyrimidine phosphoribosyltransferase family.</text>
</comment>
<evidence type="ECO:0000256" key="9">
    <source>
        <dbReference type="ARBA" id="ARBA00022726"/>
    </source>
</evidence>
<comment type="subcellular location">
    <subcellularLocation>
        <location evidence="2">Cytoplasm</location>
    </subcellularLocation>
</comment>
<feature type="domain" description="Phosphoribosyltransferase" evidence="10">
    <location>
        <begin position="43"/>
        <end position="147"/>
    </location>
</feature>
<keyword evidence="8 11" id="KW-0808">Transferase</keyword>
<dbReference type="FunFam" id="3.40.50.2020:FF:000021">
    <property type="entry name" value="Adenine phosphoribosyltransferase"/>
    <property type="match status" value="1"/>
</dbReference>
<accession>A0A3B0UHG6</accession>
<comment type="catalytic activity">
    <reaction evidence="1">
        <text>AMP + diphosphate = 5-phospho-alpha-D-ribose 1-diphosphate + adenine</text>
        <dbReference type="Rhea" id="RHEA:16609"/>
        <dbReference type="ChEBI" id="CHEBI:16708"/>
        <dbReference type="ChEBI" id="CHEBI:33019"/>
        <dbReference type="ChEBI" id="CHEBI:58017"/>
        <dbReference type="ChEBI" id="CHEBI:456215"/>
        <dbReference type="EC" id="2.4.2.7"/>
    </reaction>
</comment>
<evidence type="ECO:0000256" key="6">
    <source>
        <dbReference type="ARBA" id="ARBA00022490"/>
    </source>
</evidence>
<dbReference type="GO" id="GO:0005737">
    <property type="term" value="C:cytoplasm"/>
    <property type="evidence" value="ECO:0007669"/>
    <property type="project" value="UniProtKB-SubCell"/>
</dbReference>
<dbReference type="EC" id="2.4.2.7" evidence="5"/>
<dbReference type="PANTHER" id="PTHR32315">
    <property type="entry name" value="ADENINE PHOSPHORIBOSYLTRANSFERASE"/>
    <property type="match status" value="1"/>
</dbReference>
<protein>
    <recommendedName>
        <fullName evidence="5">adenine phosphoribosyltransferase</fullName>
        <ecNumber evidence="5">2.4.2.7</ecNumber>
    </recommendedName>
</protein>